<dbReference type="PANTHER" id="PTHR35010">
    <property type="entry name" value="BLL4672 PROTEIN-RELATED"/>
    <property type="match status" value="1"/>
</dbReference>
<dbReference type="Pfam" id="PF13560">
    <property type="entry name" value="HTH_31"/>
    <property type="match status" value="1"/>
</dbReference>
<dbReference type="GO" id="GO:0003677">
    <property type="term" value="F:DNA binding"/>
    <property type="evidence" value="ECO:0007669"/>
    <property type="project" value="InterPro"/>
</dbReference>
<dbReference type="EMBL" id="LECW02000004">
    <property type="protein sequence ID" value="KRT95436.1"/>
    <property type="molecule type" value="Genomic_DNA"/>
</dbReference>
<evidence type="ECO:0000313" key="4">
    <source>
        <dbReference type="Proteomes" id="UP000036168"/>
    </source>
</evidence>
<reference evidence="2 4" key="1">
    <citation type="journal article" date="2015" name="Int. J. Syst. Evol. Microbiol.">
        <title>Bacillus glycinifermentans sp. nov., isolated from fermented soybean paste.</title>
        <authorList>
            <person name="Kim S.J."/>
            <person name="Dunlap C.A."/>
            <person name="Kwon S.W."/>
            <person name="Rooney A.P."/>
        </authorList>
    </citation>
    <scope>NUCLEOTIDE SEQUENCE [LARGE SCALE GENOMIC DNA]</scope>
    <source>
        <strain evidence="2 4">GO-13</strain>
    </source>
</reference>
<dbReference type="Pfam" id="PF17765">
    <property type="entry name" value="MLTR_LBD"/>
    <property type="match status" value="1"/>
</dbReference>
<protein>
    <submittedName>
        <fullName evidence="2 3">Transcriptional regulator</fullName>
    </submittedName>
</protein>
<dbReference type="PATRIC" id="fig|1664069.3.peg.2617"/>
<dbReference type="SMART" id="SM00530">
    <property type="entry name" value="HTH_XRE"/>
    <property type="match status" value="1"/>
</dbReference>
<dbReference type="InterPro" id="IPR010982">
    <property type="entry name" value="Lambda_DNA-bd_dom_sf"/>
</dbReference>
<dbReference type="CDD" id="cd00093">
    <property type="entry name" value="HTH_XRE"/>
    <property type="match status" value="1"/>
</dbReference>
<dbReference type="PANTHER" id="PTHR35010:SF3">
    <property type="entry name" value="BLL4873 PROTEIN"/>
    <property type="match status" value="1"/>
</dbReference>
<dbReference type="SUPFAM" id="SSF47413">
    <property type="entry name" value="lambda repressor-like DNA-binding domains"/>
    <property type="match status" value="1"/>
</dbReference>
<dbReference type="STRING" id="1664069.BGLY_3148"/>
<dbReference type="AlphaFoldDB" id="A0A0J6EUK6"/>
<dbReference type="OrthoDB" id="5346389at2"/>
<dbReference type="InterPro" id="IPR001387">
    <property type="entry name" value="Cro/C1-type_HTH"/>
</dbReference>
<gene>
    <name evidence="2" type="ORF">AB447_212455</name>
    <name evidence="3" type="ORF">P8828_19640</name>
</gene>
<organism evidence="2 4">
    <name type="scientific">Bacillus glycinifermentans</name>
    <dbReference type="NCBI Taxonomy" id="1664069"/>
    <lineage>
        <taxon>Bacteria</taxon>
        <taxon>Bacillati</taxon>
        <taxon>Bacillota</taxon>
        <taxon>Bacilli</taxon>
        <taxon>Bacillales</taxon>
        <taxon>Bacillaceae</taxon>
        <taxon>Bacillus</taxon>
    </lineage>
</organism>
<dbReference type="EMBL" id="JARRTL010000025">
    <property type="protein sequence ID" value="MEC0486971.1"/>
    <property type="molecule type" value="Genomic_DNA"/>
</dbReference>
<evidence type="ECO:0000313" key="3">
    <source>
        <dbReference type="EMBL" id="MEC0486971.1"/>
    </source>
</evidence>
<dbReference type="Proteomes" id="UP000036168">
    <property type="component" value="Unassembled WGS sequence"/>
</dbReference>
<comment type="caution">
    <text evidence="2">The sequence shown here is derived from an EMBL/GenBank/DDBJ whole genome shotgun (WGS) entry which is preliminary data.</text>
</comment>
<reference evidence="3 5" key="3">
    <citation type="submission" date="2023-03" db="EMBL/GenBank/DDBJ databases">
        <title>Agriculturally important microbes genome sequencing.</title>
        <authorList>
            <person name="Dunlap C."/>
        </authorList>
    </citation>
    <scope>NUCLEOTIDE SEQUENCE [LARGE SCALE GENOMIC DNA]</scope>
    <source>
        <strain evidence="3 5">CBP-3203</strain>
    </source>
</reference>
<name>A0A0J6EUK6_9BACI</name>
<evidence type="ECO:0000259" key="1">
    <source>
        <dbReference type="SMART" id="SM00530"/>
    </source>
</evidence>
<dbReference type="Proteomes" id="UP001341297">
    <property type="component" value="Unassembled WGS sequence"/>
</dbReference>
<reference evidence="2" key="2">
    <citation type="submission" date="2015-10" db="EMBL/GenBank/DDBJ databases">
        <authorList>
            <person name="Gilbert D.G."/>
        </authorList>
    </citation>
    <scope>NUCLEOTIDE SEQUENCE</scope>
    <source>
        <strain evidence="2">GO-13</strain>
    </source>
</reference>
<feature type="domain" description="HTH cro/C1-type" evidence="1">
    <location>
        <begin position="14"/>
        <end position="86"/>
    </location>
</feature>
<sequence>MSGIKGKRKELGDFLKLKRSTVSPEEYGLPIGPRRKTKGLRREELAQLSGIGVTWYTWLEQGRDIQVSTQVLESISRVLKLNYEEKKHVFLLAGQQIPMYDQQSSSRHLSPVVQNLIQHNLKGCPVYITDEKWDVIAWNEAACAVFGDFNRMSKKEKNAIWRCFCSEEYQSLLADWESHAKRLLAQFRATASRFIGEEWIKELTDELSEKSPEFHRWWNHHEVLGTPPGEKEIRHPLAGVMFMEHVTLQIYDSPDLKLTVYRPLEKEDTTAKLNRLLSARSASS</sequence>
<keyword evidence="5" id="KW-1185">Reference proteome</keyword>
<proteinExistence type="predicted"/>
<accession>A0A0J6EUK6</accession>
<dbReference type="InterPro" id="IPR041413">
    <property type="entry name" value="MLTR_LBD"/>
</dbReference>
<accession>A0A0J6EHH7</accession>
<dbReference type="Gene3D" id="3.30.450.180">
    <property type="match status" value="1"/>
</dbReference>
<evidence type="ECO:0000313" key="2">
    <source>
        <dbReference type="EMBL" id="KRT95436.1"/>
    </source>
</evidence>
<dbReference type="Gene3D" id="1.10.260.40">
    <property type="entry name" value="lambda repressor-like DNA-binding domains"/>
    <property type="match status" value="1"/>
</dbReference>
<evidence type="ECO:0000313" key="5">
    <source>
        <dbReference type="Proteomes" id="UP001341297"/>
    </source>
</evidence>
<dbReference type="RefSeq" id="WP_048353591.1">
    <property type="nucleotide sequence ID" value="NZ_CP023481.1"/>
</dbReference>